<dbReference type="Proteomes" id="UP000564806">
    <property type="component" value="Unassembled WGS sequence"/>
</dbReference>
<dbReference type="AlphaFoldDB" id="A0A850EL50"/>
<evidence type="ECO:0000313" key="5">
    <source>
        <dbReference type="Proteomes" id="UP000564806"/>
    </source>
</evidence>
<keyword evidence="2 4" id="KW-0378">Hydrolase</keyword>
<dbReference type="InterPro" id="IPR000868">
    <property type="entry name" value="Isochorismatase-like_dom"/>
</dbReference>
<dbReference type="Pfam" id="PF00857">
    <property type="entry name" value="Isochorismatase"/>
    <property type="match status" value="1"/>
</dbReference>
<evidence type="ECO:0000259" key="3">
    <source>
        <dbReference type="Pfam" id="PF00857"/>
    </source>
</evidence>
<keyword evidence="5" id="KW-1185">Reference proteome</keyword>
<evidence type="ECO:0000313" key="4">
    <source>
        <dbReference type="EMBL" id="NUU61755.1"/>
    </source>
</evidence>
<gene>
    <name evidence="4" type="ORF">HPT30_15530</name>
</gene>
<dbReference type="SUPFAM" id="SSF52499">
    <property type="entry name" value="Isochorismatase-like hydrolases"/>
    <property type="match status" value="1"/>
</dbReference>
<evidence type="ECO:0000256" key="1">
    <source>
        <dbReference type="ARBA" id="ARBA00006336"/>
    </source>
</evidence>
<proteinExistence type="inferred from homology"/>
<comment type="caution">
    <text evidence="4">The sequence shown here is derived from an EMBL/GenBank/DDBJ whole genome shotgun (WGS) entry which is preliminary data.</text>
</comment>
<sequence length="170" mass="18883">MTIALLVIDMQTNFLEEQVEKAVVHSACEYINHVAGLLRENNHTVIHVKDIEGADESSVAKLDFIPEIVIGQDDIQINKEYSNAFWKTELEAVLSDKGIQLVIVSGFAAEHCVLFTYNGALERGFKAAILQKGILSTQNAAIDQTYRHRHVVAYPVIEYLVSQQASVTAN</sequence>
<evidence type="ECO:0000256" key="2">
    <source>
        <dbReference type="ARBA" id="ARBA00022801"/>
    </source>
</evidence>
<accession>A0A850EL50</accession>
<dbReference type="InterPro" id="IPR036380">
    <property type="entry name" value="Isochorismatase-like_sf"/>
</dbReference>
<dbReference type="InterPro" id="IPR050272">
    <property type="entry name" value="Isochorismatase-like_hydrls"/>
</dbReference>
<reference evidence="4" key="1">
    <citation type="submission" date="2020-06" db="EMBL/GenBank/DDBJ databases">
        <title>Paenibacillus sp. nov., isolated from soil.</title>
        <authorList>
            <person name="Seo Y.L."/>
        </authorList>
    </citation>
    <scope>NUCLEOTIDE SEQUENCE [LARGE SCALE GENOMIC DNA]</scope>
    <source>
        <strain evidence="4">JW14</strain>
    </source>
</reference>
<name>A0A850EL50_9BACL</name>
<dbReference type="EMBL" id="JABWCS010000210">
    <property type="protein sequence ID" value="NUU61755.1"/>
    <property type="molecule type" value="Genomic_DNA"/>
</dbReference>
<protein>
    <submittedName>
        <fullName evidence="4">Cysteine hydrolase</fullName>
    </submittedName>
</protein>
<feature type="domain" description="Isochorismatase-like" evidence="3">
    <location>
        <begin position="4"/>
        <end position="140"/>
    </location>
</feature>
<dbReference type="Gene3D" id="3.40.50.850">
    <property type="entry name" value="Isochorismatase-like"/>
    <property type="match status" value="1"/>
</dbReference>
<organism evidence="4 5">
    <name type="scientific">Paenibacillus agri</name>
    <dbReference type="NCBI Taxonomy" id="2744309"/>
    <lineage>
        <taxon>Bacteria</taxon>
        <taxon>Bacillati</taxon>
        <taxon>Bacillota</taxon>
        <taxon>Bacilli</taxon>
        <taxon>Bacillales</taxon>
        <taxon>Paenibacillaceae</taxon>
        <taxon>Paenibacillus</taxon>
    </lineage>
</organism>
<dbReference type="PANTHER" id="PTHR43540">
    <property type="entry name" value="PEROXYUREIDOACRYLATE/UREIDOACRYLATE AMIDOHYDROLASE-RELATED"/>
    <property type="match status" value="1"/>
</dbReference>
<dbReference type="GO" id="GO:0016787">
    <property type="term" value="F:hydrolase activity"/>
    <property type="evidence" value="ECO:0007669"/>
    <property type="project" value="UniProtKB-KW"/>
</dbReference>
<dbReference type="PANTHER" id="PTHR43540:SF6">
    <property type="entry name" value="ISOCHORISMATASE-LIKE DOMAIN-CONTAINING PROTEIN"/>
    <property type="match status" value="1"/>
</dbReference>
<dbReference type="RefSeq" id="WP_175372249.1">
    <property type="nucleotide sequence ID" value="NZ_JABWCS010000210.1"/>
</dbReference>
<comment type="similarity">
    <text evidence="1">Belongs to the isochorismatase family.</text>
</comment>
<dbReference type="CDD" id="cd00431">
    <property type="entry name" value="cysteine_hydrolases"/>
    <property type="match status" value="1"/>
</dbReference>